<comment type="caution">
    <text evidence="4">The sequence shown here is derived from an EMBL/GenBank/DDBJ whole genome shotgun (WGS) entry which is preliminary data.</text>
</comment>
<dbReference type="PROSITE" id="PS50110">
    <property type="entry name" value="RESPONSE_REGULATORY"/>
    <property type="match status" value="1"/>
</dbReference>
<keyword evidence="5" id="KW-1185">Reference proteome</keyword>
<dbReference type="RefSeq" id="WP_188370185.1">
    <property type="nucleotide sequence ID" value="NZ_BMFH01000001.1"/>
</dbReference>
<feature type="modified residue" description="4-aspartylphosphate" evidence="2">
    <location>
        <position position="63"/>
    </location>
</feature>
<dbReference type="PANTHER" id="PTHR44591:SF3">
    <property type="entry name" value="RESPONSE REGULATORY DOMAIN-CONTAINING PROTEIN"/>
    <property type="match status" value="1"/>
</dbReference>
<dbReference type="Pfam" id="PF00072">
    <property type="entry name" value="Response_reg"/>
    <property type="match status" value="1"/>
</dbReference>
<dbReference type="EMBL" id="BMFH01000001">
    <property type="protein sequence ID" value="GGD50417.1"/>
    <property type="molecule type" value="Genomic_DNA"/>
</dbReference>
<evidence type="ECO:0000313" key="4">
    <source>
        <dbReference type="EMBL" id="GGD50417.1"/>
    </source>
</evidence>
<keyword evidence="1 2" id="KW-0597">Phosphoprotein</keyword>
<protein>
    <recommendedName>
        <fullName evidence="3">Response regulatory domain-containing protein</fullName>
    </recommendedName>
</protein>
<dbReference type="SMART" id="SM00448">
    <property type="entry name" value="REC"/>
    <property type="match status" value="1"/>
</dbReference>
<evidence type="ECO:0000313" key="5">
    <source>
        <dbReference type="Proteomes" id="UP000625780"/>
    </source>
</evidence>
<dbReference type="Proteomes" id="UP000625780">
    <property type="component" value="Unassembled WGS sequence"/>
</dbReference>
<dbReference type="InterPro" id="IPR001789">
    <property type="entry name" value="Sig_transdc_resp-reg_receiver"/>
</dbReference>
<proteinExistence type="predicted"/>
<dbReference type="PANTHER" id="PTHR44591">
    <property type="entry name" value="STRESS RESPONSE REGULATOR PROTEIN 1"/>
    <property type="match status" value="1"/>
</dbReference>
<evidence type="ECO:0000256" key="1">
    <source>
        <dbReference type="ARBA" id="ARBA00022553"/>
    </source>
</evidence>
<reference evidence="5" key="1">
    <citation type="journal article" date="2019" name="Int. J. Syst. Evol. Microbiol.">
        <title>The Global Catalogue of Microorganisms (GCM) 10K type strain sequencing project: providing services to taxonomists for standard genome sequencing and annotation.</title>
        <authorList>
            <consortium name="The Broad Institute Genomics Platform"/>
            <consortium name="The Broad Institute Genome Sequencing Center for Infectious Disease"/>
            <person name="Wu L."/>
            <person name="Ma J."/>
        </authorList>
    </citation>
    <scope>NUCLEOTIDE SEQUENCE [LARGE SCALE GENOMIC DNA]</scope>
    <source>
        <strain evidence="5">CGMCC 1.12606</strain>
    </source>
</reference>
<name>A0ABQ1R0G9_9FLAO</name>
<feature type="domain" description="Response regulatory" evidence="3">
    <location>
        <begin position="6"/>
        <end position="133"/>
    </location>
</feature>
<gene>
    <name evidence="4" type="ORF">GCM10011361_16330</name>
</gene>
<organism evidence="4 5">
    <name type="scientific">Muriicola marianensis</name>
    <dbReference type="NCBI Taxonomy" id="1324801"/>
    <lineage>
        <taxon>Bacteria</taxon>
        <taxon>Pseudomonadati</taxon>
        <taxon>Bacteroidota</taxon>
        <taxon>Flavobacteriia</taxon>
        <taxon>Flavobacteriales</taxon>
        <taxon>Flavobacteriaceae</taxon>
        <taxon>Muriicola</taxon>
    </lineage>
</organism>
<dbReference type="InterPro" id="IPR011006">
    <property type="entry name" value="CheY-like_superfamily"/>
</dbReference>
<dbReference type="InterPro" id="IPR050595">
    <property type="entry name" value="Bact_response_regulator"/>
</dbReference>
<dbReference type="CDD" id="cd17546">
    <property type="entry name" value="REC_hyHK_CKI1_RcsC-like"/>
    <property type="match status" value="1"/>
</dbReference>
<accession>A0ABQ1R0G9</accession>
<sequence length="133" mass="15042">MSKVLRTAIVDDDPIVVFGMKLMLKQLGLNLETHVWNNGQDALEGLMDLVHKEEPLPDVLFLDLTMPVMDGWDFLEALKKAPMPGKEDIKIYVLSSSINPVDKERALNKKQVADFISKPIKEERLKEILSLVS</sequence>
<dbReference type="Gene3D" id="3.40.50.2300">
    <property type="match status" value="1"/>
</dbReference>
<evidence type="ECO:0000256" key="2">
    <source>
        <dbReference type="PROSITE-ProRule" id="PRU00169"/>
    </source>
</evidence>
<evidence type="ECO:0000259" key="3">
    <source>
        <dbReference type="PROSITE" id="PS50110"/>
    </source>
</evidence>
<dbReference type="SUPFAM" id="SSF52172">
    <property type="entry name" value="CheY-like"/>
    <property type="match status" value="1"/>
</dbReference>